<reference evidence="2 3" key="1">
    <citation type="submission" date="2016-10" db="EMBL/GenBank/DDBJ databases">
        <authorList>
            <person name="de Groot N.N."/>
        </authorList>
    </citation>
    <scope>NUCLEOTIDE SEQUENCE [LARGE SCALE GENOMIC DNA]</scope>
    <source>
        <strain evidence="2 3">DSM 21035</strain>
    </source>
</reference>
<evidence type="ECO:0008006" key="4">
    <source>
        <dbReference type="Google" id="ProtNLM"/>
    </source>
</evidence>
<sequence length="139" mass="14813">MKKLLLGTTLLLALSLTFTSCKDNKKAESMEEGIENAAEATEDAMEDAADAVSEAAEDAGESIEDAAEETGEAVNDAVEAAKELVDKEEVVVDYSYTVAGKEIKGSKTFSGHQDEVEAAVKKLEDSLKKIDPKITITVK</sequence>
<proteinExistence type="predicted"/>
<dbReference type="STRING" id="419940.SAMN05421824_0084"/>
<keyword evidence="1" id="KW-0732">Signal</keyword>
<evidence type="ECO:0000313" key="3">
    <source>
        <dbReference type="Proteomes" id="UP000198999"/>
    </source>
</evidence>
<dbReference type="RefSeq" id="WP_092574001.1">
    <property type="nucleotide sequence ID" value="NZ_FOFN01000001.1"/>
</dbReference>
<evidence type="ECO:0000256" key="1">
    <source>
        <dbReference type="SAM" id="SignalP"/>
    </source>
</evidence>
<keyword evidence="3" id="KW-1185">Reference proteome</keyword>
<gene>
    <name evidence="2" type="ORF">SAMN05421824_0084</name>
</gene>
<name>A0A1H8ZZL0_9FLAO</name>
<dbReference type="EMBL" id="FOFN01000001">
    <property type="protein sequence ID" value="SEP69697.1"/>
    <property type="molecule type" value="Genomic_DNA"/>
</dbReference>
<dbReference type="AlphaFoldDB" id="A0A1H8ZZL0"/>
<feature type="signal peptide" evidence="1">
    <location>
        <begin position="1"/>
        <end position="22"/>
    </location>
</feature>
<dbReference type="Proteomes" id="UP000198999">
    <property type="component" value="Unassembled WGS sequence"/>
</dbReference>
<dbReference type="OrthoDB" id="1454764at2"/>
<evidence type="ECO:0000313" key="2">
    <source>
        <dbReference type="EMBL" id="SEP69697.1"/>
    </source>
</evidence>
<accession>A0A1H8ZZL0</accession>
<dbReference type="Gene3D" id="1.20.120.20">
    <property type="entry name" value="Apolipoprotein"/>
    <property type="match status" value="1"/>
</dbReference>
<protein>
    <recommendedName>
        <fullName evidence="4">BON domain-containing protein</fullName>
    </recommendedName>
</protein>
<dbReference type="PROSITE" id="PS51257">
    <property type="entry name" value="PROKAR_LIPOPROTEIN"/>
    <property type="match status" value="1"/>
</dbReference>
<organism evidence="2 3">
    <name type="scientific">Hyunsoonleella jejuensis</name>
    <dbReference type="NCBI Taxonomy" id="419940"/>
    <lineage>
        <taxon>Bacteria</taxon>
        <taxon>Pseudomonadati</taxon>
        <taxon>Bacteroidota</taxon>
        <taxon>Flavobacteriia</taxon>
        <taxon>Flavobacteriales</taxon>
        <taxon>Flavobacteriaceae</taxon>
    </lineage>
</organism>
<feature type="chain" id="PRO_5011646078" description="BON domain-containing protein" evidence="1">
    <location>
        <begin position="23"/>
        <end position="139"/>
    </location>
</feature>